<evidence type="ECO:0000313" key="2">
    <source>
        <dbReference type="EMBL" id="SEQ08517.1"/>
    </source>
</evidence>
<dbReference type="RefSeq" id="WP_090166475.1">
    <property type="nucleotide sequence ID" value="NZ_FOFB01000005.1"/>
</dbReference>
<dbReference type="PANTHER" id="PTHR30327">
    <property type="entry name" value="UNCHARACTERIZED PROTEIN YQGE"/>
    <property type="match status" value="1"/>
</dbReference>
<keyword evidence="3" id="KW-1185">Reference proteome</keyword>
<protein>
    <submittedName>
        <fullName evidence="2">Putative transcriptional regulator</fullName>
    </submittedName>
</protein>
<dbReference type="PANTHER" id="PTHR30327:SF1">
    <property type="entry name" value="UPF0301 PROTEIN YQGE"/>
    <property type="match status" value="1"/>
</dbReference>
<dbReference type="GO" id="GO:0005829">
    <property type="term" value="C:cytosol"/>
    <property type="evidence" value="ECO:0007669"/>
    <property type="project" value="TreeGrafter"/>
</dbReference>
<gene>
    <name evidence="2" type="ORF">SAMN05444359_105148</name>
</gene>
<organism evidence="2 3">
    <name type="scientific">Neolewinella agarilytica</name>
    <dbReference type="NCBI Taxonomy" id="478744"/>
    <lineage>
        <taxon>Bacteria</taxon>
        <taxon>Pseudomonadati</taxon>
        <taxon>Bacteroidota</taxon>
        <taxon>Saprospiria</taxon>
        <taxon>Saprospirales</taxon>
        <taxon>Lewinellaceae</taxon>
        <taxon>Neolewinella</taxon>
    </lineage>
</organism>
<comment type="similarity">
    <text evidence="1">Belongs to the UPF0301 (AlgH) family.</text>
</comment>
<dbReference type="Pfam" id="PF02622">
    <property type="entry name" value="DUF179"/>
    <property type="match status" value="1"/>
</dbReference>
<dbReference type="InterPro" id="IPR003774">
    <property type="entry name" value="AlgH-like"/>
</dbReference>
<evidence type="ECO:0000256" key="1">
    <source>
        <dbReference type="ARBA" id="ARBA00009600"/>
    </source>
</evidence>
<dbReference type="EMBL" id="FOFB01000005">
    <property type="protein sequence ID" value="SEQ08517.1"/>
    <property type="molecule type" value="Genomic_DNA"/>
</dbReference>
<reference evidence="3" key="1">
    <citation type="submission" date="2016-10" db="EMBL/GenBank/DDBJ databases">
        <authorList>
            <person name="Varghese N."/>
            <person name="Submissions S."/>
        </authorList>
    </citation>
    <scope>NUCLEOTIDE SEQUENCE [LARGE SCALE GENOMIC DNA]</scope>
    <source>
        <strain evidence="3">DSM 24740</strain>
    </source>
</reference>
<dbReference type="SUPFAM" id="SSF143456">
    <property type="entry name" value="VC0467-like"/>
    <property type="match status" value="1"/>
</dbReference>
<dbReference type="OrthoDB" id="9807486at2"/>
<name>A0A1H9D585_9BACT</name>
<dbReference type="Proteomes" id="UP000199021">
    <property type="component" value="Unassembled WGS sequence"/>
</dbReference>
<dbReference type="AlphaFoldDB" id="A0A1H9D585"/>
<dbReference type="Gene3D" id="3.40.1740.10">
    <property type="entry name" value="VC0467-like"/>
    <property type="match status" value="1"/>
</dbReference>
<accession>A0A1H9D585</accession>
<dbReference type="InParanoid" id="A0A1H9D585"/>
<proteinExistence type="inferred from homology"/>
<evidence type="ECO:0000313" key="3">
    <source>
        <dbReference type="Proteomes" id="UP000199021"/>
    </source>
</evidence>
<sequence>MKQSIKGGTILLAEPFMMDPNFKRAAVLLVDHGEEGGIGFILNRKTETRIDELIDDFPEFDAPVYFGGPVGRDTIHFLHCKGDILEGSDEVSHSVFWGGDFEKLKFLIRQDLIKPNDIRFFVGYSGWSQNQLDEEIEHGSWVTAPMFANYLFKSEPAQLWSQVMNNKGNAFSVIADMAEEASYN</sequence>
<dbReference type="STRING" id="478744.SAMN05444359_105148"/>